<feature type="compositionally biased region" description="Basic and acidic residues" evidence="10">
    <location>
        <begin position="1"/>
        <end position="22"/>
    </location>
</feature>
<dbReference type="EC" id="1.4.3.-" evidence="9"/>
<evidence type="ECO:0000256" key="10">
    <source>
        <dbReference type="SAM" id="MobiDB-lite"/>
    </source>
</evidence>
<dbReference type="STRING" id="1890683.A0A427YT08"/>
<evidence type="ECO:0000259" key="12">
    <source>
        <dbReference type="Pfam" id="PF01179"/>
    </source>
</evidence>
<dbReference type="EMBL" id="RSCD01000002">
    <property type="protein sequence ID" value="RSH94264.1"/>
    <property type="molecule type" value="Genomic_DNA"/>
</dbReference>
<feature type="region of interest" description="Disordered" evidence="10">
    <location>
        <begin position="1"/>
        <end position="32"/>
    </location>
</feature>
<keyword evidence="5 9" id="KW-0560">Oxidoreductase</keyword>
<keyword evidence="11" id="KW-1133">Transmembrane helix</keyword>
<comment type="cofactor">
    <cofactor evidence="1">
        <name>Cu cation</name>
        <dbReference type="ChEBI" id="CHEBI:23378"/>
    </cofactor>
</comment>
<keyword evidence="11" id="KW-0472">Membrane</keyword>
<dbReference type="InterPro" id="IPR036460">
    <property type="entry name" value="Cu_amine_oxidase_C_sf"/>
</dbReference>
<dbReference type="Pfam" id="PF09248">
    <property type="entry name" value="DUF1965"/>
    <property type="match status" value="1"/>
</dbReference>
<dbReference type="InterPro" id="IPR016182">
    <property type="entry name" value="Cu_amine_oxidase_N-reg"/>
</dbReference>
<evidence type="ECO:0000259" key="13">
    <source>
        <dbReference type="Pfam" id="PF09248"/>
    </source>
</evidence>
<dbReference type="GO" id="GO:0048038">
    <property type="term" value="F:quinone binding"/>
    <property type="evidence" value="ECO:0007669"/>
    <property type="project" value="InterPro"/>
</dbReference>
<feature type="domain" description="DUF1965" evidence="13">
    <location>
        <begin position="277"/>
        <end position="333"/>
    </location>
</feature>
<keyword evidence="15" id="KW-1185">Reference proteome</keyword>
<organism evidence="14 15">
    <name type="scientific">Saitozyma podzolica</name>
    <dbReference type="NCBI Taxonomy" id="1890683"/>
    <lineage>
        <taxon>Eukaryota</taxon>
        <taxon>Fungi</taxon>
        <taxon>Dikarya</taxon>
        <taxon>Basidiomycota</taxon>
        <taxon>Agaricomycotina</taxon>
        <taxon>Tremellomycetes</taxon>
        <taxon>Tremellales</taxon>
        <taxon>Trimorphomycetaceae</taxon>
        <taxon>Saitozyma</taxon>
    </lineage>
</organism>
<feature type="domain" description="Copper amine oxidase catalytic" evidence="12">
    <location>
        <begin position="354"/>
        <end position="723"/>
    </location>
</feature>
<evidence type="ECO:0000256" key="1">
    <source>
        <dbReference type="ARBA" id="ARBA00001935"/>
    </source>
</evidence>
<protein>
    <recommendedName>
        <fullName evidence="9">Amine oxidase</fullName>
        <ecNumber evidence="9">1.4.3.-</ecNumber>
    </recommendedName>
</protein>
<evidence type="ECO:0000256" key="7">
    <source>
        <dbReference type="PIRSR" id="PIRSR600269-50"/>
    </source>
</evidence>
<evidence type="ECO:0000256" key="11">
    <source>
        <dbReference type="SAM" id="Phobius"/>
    </source>
</evidence>
<dbReference type="InterPro" id="IPR015328">
    <property type="entry name" value="DUF1965"/>
</dbReference>
<evidence type="ECO:0000256" key="3">
    <source>
        <dbReference type="ARBA" id="ARBA00022723"/>
    </source>
</evidence>
<comment type="PTM">
    <text evidence="8 9">Topaquinone (TPQ) is generated by copper-dependent autoxidation of a specific tyrosyl residue.</text>
</comment>
<evidence type="ECO:0000313" key="15">
    <source>
        <dbReference type="Proteomes" id="UP000279259"/>
    </source>
</evidence>
<dbReference type="OrthoDB" id="3341590at2759"/>
<dbReference type="PROSITE" id="PS01164">
    <property type="entry name" value="COPPER_AMINE_OXID_1"/>
    <property type="match status" value="1"/>
</dbReference>
<proteinExistence type="inferred from homology"/>
<evidence type="ECO:0000256" key="6">
    <source>
        <dbReference type="ARBA" id="ARBA00023008"/>
    </source>
</evidence>
<dbReference type="SUPFAM" id="SSF49998">
    <property type="entry name" value="Amine oxidase catalytic domain"/>
    <property type="match status" value="1"/>
</dbReference>
<feature type="active site" description="Schiff-base intermediate with substrate; via topaquinone" evidence="7">
    <location>
        <position position="508"/>
    </location>
</feature>
<dbReference type="SUPFAM" id="SSF54416">
    <property type="entry name" value="Amine oxidase N-terminal region"/>
    <property type="match status" value="2"/>
</dbReference>
<reference evidence="14 15" key="1">
    <citation type="submission" date="2018-11" db="EMBL/GenBank/DDBJ databases">
        <title>Genome sequence of Saitozyma podzolica DSM 27192.</title>
        <authorList>
            <person name="Aliyu H."/>
            <person name="Gorte O."/>
            <person name="Ochsenreither K."/>
        </authorList>
    </citation>
    <scope>NUCLEOTIDE SEQUENCE [LARGE SCALE GENOMIC DNA]</scope>
    <source>
        <strain evidence="14 15">DSM 27192</strain>
    </source>
</reference>
<keyword evidence="3 9" id="KW-0479">Metal-binding</keyword>
<comment type="similarity">
    <text evidence="2 9">Belongs to the copper/topaquinone oxidase family.</text>
</comment>
<dbReference type="Gene3D" id="2.70.98.20">
    <property type="entry name" value="Copper amine oxidase, catalytic domain"/>
    <property type="match status" value="1"/>
</dbReference>
<evidence type="ECO:0000256" key="2">
    <source>
        <dbReference type="ARBA" id="ARBA00007983"/>
    </source>
</evidence>
<dbReference type="GO" id="GO:0008131">
    <property type="term" value="F:primary methylamine oxidase activity"/>
    <property type="evidence" value="ECO:0007669"/>
    <property type="project" value="InterPro"/>
</dbReference>
<keyword evidence="4 7" id="KW-0801">TPQ</keyword>
<accession>A0A427YT08</accession>
<dbReference type="InterPro" id="IPR049948">
    <property type="entry name" value="Cu_Am_ox_TPQ-bd"/>
</dbReference>
<feature type="region of interest" description="Disordered" evidence="10">
    <location>
        <begin position="744"/>
        <end position="763"/>
    </location>
</feature>
<dbReference type="Proteomes" id="UP000279259">
    <property type="component" value="Unassembled WGS sequence"/>
</dbReference>
<feature type="modified residue" description="2',4',5'-topaquinone" evidence="8">
    <location>
        <position position="508"/>
    </location>
</feature>
<evidence type="ECO:0000313" key="14">
    <source>
        <dbReference type="EMBL" id="RSH94264.1"/>
    </source>
</evidence>
<sequence length="846" mass="95788">MAEAREPLLQPFDKEPLDDHESLSPPPYHSSSKRKRFADQYFLALLEGVAFIALGASVAAVCVWYFCSGIPNTAHPDQTNTLTSCPCTDALPIKAPRPNPWKNLNVEEATALRSWLMEPERGLNLTRYSGAQDTDNYIHFVETYKPPKNVTLAYLQDPSVEIPRYARAVVDRGADDVIVDYLIGPLPLSKDTTVRPLTEIYHQPSIPLNARSTFNWTNLGRYMAFALEPLNEVTLDLYGGVVGDKVLAVAGTGPMSYDGTWRRSWLQLRWDKPGGWLRPIDFYVYTDFTGTDPTKYKVLRILHDGKTYNTMDEVKAAWRNGTLKRASPEPSDWSSRAIKGKRRDLDDRAGPRRVMFDGPRYRLDREEQYITWMGWAFYLSFERDMGLHLWDINFRGERIIYELSPQEAMAQYSGIDPHQASTVWLDRAFGMGSNVRELILGYDCPADAILLNATVHESGSSTRRNAICIFESDKHIPLSRHTERGKNVMGAVRGHELVVRTISTVGNYDYIFDYTFQLDGSIEIRLSASGYLQGAVWTENSAEYGHAIHRDNMGSLHDHVINYKVDFDIAGIKNSLMQVKLEVEEREVDWLDPEWGSTLIQQKITRNLLSEESLLSWPVNGEGTYVVTNEEAKNAWGNSRGYVIHPGPLCRLTNLRSKRTENNVNWAKQHLAVSVRKEEEPSSSSPWNINLPGRAPVDFYKVSGDSDRSSSRFEDDERWVELGAACRVLCDTCFLQQRKHIAGGPRRLAQPRHAPHTPRRRLSQHAHQHGYVLCPALALELQRLRRGDGSICPTVSQLGAAQQRWRLGRGGGSEGSALYSGITRPGALSRDRRVGRAWRTVAERQQ</sequence>
<dbReference type="InterPro" id="IPR000269">
    <property type="entry name" value="Cu_amine_oxidase"/>
</dbReference>
<dbReference type="PRINTS" id="PR00766">
    <property type="entry name" value="CUDAOXIDASE"/>
</dbReference>
<dbReference type="AlphaFoldDB" id="A0A427YT08"/>
<dbReference type="GO" id="GO:0009308">
    <property type="term" value="P:amine metabolic process"/>
    <property type="evidence" value="ECO:0007669"/>
    <property type="project" value="UniProtKB-UniRule"/>
</dbReference>
<evidence type="ECO:0000256" key="4">
    <source>
        <dbReference type="ARBA" id="ARBA00022772"/>
    </source>
</evidence>
<name>A0A427YT08_9TREE</name>
<feature type="compositionally biased region" description="Basic residues" evidence="10">
    <location>
        <begin position="749"/>
        <end position="763"/>
    </location>
</feature>
<gene>
    <name evidence="14" type="ORF">EHS25_004067</name>
</gene>
<feature type="transmembrane region" description="Helical" evidence="11">
    <location>
        <begin position="41"/>
        <end position="66"/>
    </location>
</feature>
<dbReference type="PANTHER" id="PTHR10638">
    <property type="entry name" value="COPPER AMINE OXIDASE"/>
    <property type="match status" value="1"/>
</dbReference>
<comment type="cofactor">
    <cofactor evidence="9">
        <name>Cu cation</name>
        <dbReference type="ChEBI" id="CHEBI:23378"/>
    </cofactor>
    <text evidence="9">Contains 1 topaquinone per subunit.</text>
</comment>
<evidence type="ECO:0000256" key="5">
    <source>
        <dbReference type="ARBA" id="ARBA00023002"/>
    </source>
</evidence>
<dbReference type="GO" id="GO:0005886">
    <property type="term" value="C:plasma membrane"/>
    <property type="evidence" value="ECO:0007669"/>
    <property type="project" value="TreeGrafter"/>
</dbReference>
<evidence type="ECO:0000256" key="8">
    <source>
        <dbReference type="PIRSR" id="PIRSR600269-51"/>
    </source>
</evidence>
<dbReference type="GO" id="GO:0005507">
    <property type="term" value="F:copper ion binding"/>
    <property type="evidence" value="ECO:0007669"/>
    <property type="project" value="InterPro"/>
</dbReference>
<evidence type="ECO:0000256" key="9">
    <source>
        <dbReference type="RuleBase" id="RU000672"/>
    </source>
</evidence>
<comment type="caution">
    <text evidence="14">The sequence shown here is derived from an EMBL/GenBank/DDBJ whole genome shotgun (WGS) entry which is preliminary data.</text>
</comment>
<dbReference type="InterPro" id="IPR015798">
    <property type="entry name" value="Cu_amine_oxidase_C"/>
</dbReference>
<dbReference type="PANTHER" id="PTHR10638:SF20">
    <property type="entry name" value="AMINE OXIDASE"/>
    <property type="match status" value="1"/>
</dbReference>
<dbReference type="Gene3D" id="3.10.450.40">
    <property type="match status" value="2"/>
</dbReference>
<feature type="active site" description="Proton acceptor" evidence="7">
    <location>
        <position position="426"/>
    </location>
</feature>
<keyword evidence="11" id="KW-0812">Transmembrane</keyword>
<keyword evidence="6 9" id="KW-0186">Copper</keyword>
<dbReference type="Pfam" id="PF01179">
    <property type="entry name" value="Cu_amine_oxid"/>
    <property type="match status" value="1"/>
</dbReference>